<protein>
    <submittedName>
        <fullName evidence="4">Family 16 glycosylhydrolase</fullName>
    </submittedName>
</protein>
<feature type="chain" id="PRO_5038433570" evidence="2">
    <location>
        <begin position="21"/>
        <end position="390"/>
    </location>
</feature>
<dbReference type="PANTHER" id="PTHR10963">
    <property type="entry name" value="GLYCOSYL HYDROLASE-RELATED"/>
    <property type="match status" value="1"/>
</dbReference>
<name>A0A9D9IPK7_9BACT</name>
<evidence type="ECO:0000256" key="2">
    <source>
        <dbReference type="SAM" id="SignalP"/>
    </source>
</evidence>
<dbReference type="GO" id="GO:0004553">
    <property type="term" value="F:hydrolase activity, hydrolyzing O-glycosyl compounds"/>
    <property type="evidence" value="ECO:0007669"/>
    <property type="project" value="InterPro"/>
</dbReference>
<gene>
    <name evidence="4" type="ORF">IAB88_03340</name>
</gene>
<dbReference type="SUPFAM" id="SSF49899">
    <property type="entry name" value="Concanavalin A-like lectins/glucanases"/>
    <property type="match status" value="1"/>
</dbReference>
<keyword evidence="2" id="KW-0732">Signal</keyword>
<comment type="similarity">
    <text evidence="1">Belongs to the glycosyl hydrolase 16 family.</text>
</comment>
<feature type="signal peptide" evidence="2">
    <location>
        <begin position="1"/>
        <end position="20"/>
    </location>
</feature>
<comment type="caution">
    <text evidence="4">The sequence shown here is derived from an EMBL/GenBank/DDBJ whole genome shotgun (WGS) entry which is preliminary data.</text>
</comment>
<dbReference type="AlphaFoldDB" id="A0A9D9IPK7"/>
<dbReference type="InterPro" id="IPR013320">
    <property type="entry name" value="ConA-like_dom_sf"/>
</dbReference>
<dbReference type="InterPro" id="IPR026444">
    <property type="entry name" value="Secre_tail"/>
</dbReference>
<dbReference type="Proteomes" id="UP000823598">
    <property type="component" value="Unassembled WGS sequence"/>
</dbReference>
<dbReference type="Pfam" id="PF00722">
    <property type="entry name" value="Glyco_hydro_16"/>
    <property type="match status" value="1"/>
</dbReference>
<dbReference type="InterPro" id="IPR050546">
    <property type="entry name" value="Glycosyl_Hydrlase_16"/>
</dbReference>
<dbReference type="CDD" id="cd08023">
    <property type="entry name" value="GH16_laminarinase_like"/>
    <property type="match status" value="1"/>
</dbReference>
<evidence type="ECO:0000313" key="5">
    <source>
        <dbReference type="Proteomes" id="UP000823598"/>
    </source>
</evidence>
<reference evidence="4" key="2">
    <citation type="journal article" date="2021" name="PeerJ">
        <title>Extensive microbial diversity within the chicken gut microbiome revealed by metagenomics and culture.</title>
        <authorList>
            <person name="Gilroy R."/>
            <person name="Ravi A."/>
            <person name="Getino M."/>
            <person name="Pursley I."/>
            <person name="Horton D.L."/>
            <person name="Alikhan N.F."/>
            <person name="Baker D."/>
            <person name="Gharbi K."/>
            <person name="Hall N."/>
            <person name="Watson M."/>
            <person name="Adriaenssens E.M."/>
            <person name="Foster-Nyarko E."/>
            <person name="Jarju S."/>
            <person name="Secka A."/>
            <person name="Antonio M."/>
            <person name="Oren A."/>
            <person name="Chaudhuri R.R."/>
            <person name="La Ragione R."/>
            <person name="Hildebrand F."/>
            <person name="Pallen M.J."/>
        </authorList>
    </citation>
    <scope>NUCLEOTIDE SEQUENCE</scope>
    <source>
        <strain evidence="4">6919</strain>
    </source>
</reference>
<dbReference type="Gene3D" id="2.60.120.200">
    <property type="match status" value="1"/>
</dbReference>
<evidence type="ECO:0000259" key="3">
    <source>
        <dbReference type="PROSITE" id="PS51762"/>
    </source>
</evidence>
<evidence type="ECO:0000313" key="4">
    <source>
        <dbReference type="EMBL" id="MBO8476010.1"/>
    </source>
</evidence>
<dbReference type="PANTHER" id="PTHR10963:SF55">
    <property type="entry name" value="GLYCOSIDE HYDROLASE FAMILY 16 PROTEIN"/>
    <property type="match status" value="1"/>
</dbReference>
<dbReference type="InterPro" id="IPR000757">
    <property type="entry name" value="Beta-glucanase-like"/>
</dbReference>
<dbReference type="EMBL" id="JADIMC010000038">
    <property type="protein sequence ID" value="MBO8476010.1"/>
    <property type="molecule type" value="Genomic_DNA"/>
</dbReference>
<organism evidence="4 5">
    <name type="scientific">Candidatus Limisoma faecipullorum</name>
    <dbReference type="NCBI Taxonomy" id="2840854"/>
    <lineage>
        <taxon>Bacteria</taxon>
        <taxon>Pseudomonadati</taxon>
        <taxon>Bacteroidota</taxon>
        <taxon>Bacteroidia</taxon>
        <taxon>Bacteroidales</taxon>
        <taxon>Candidatus Limisoma</taxon>
    </lineage>
</organism>
<feature type="domain" description="GH16" evidence="3">
    <location>
        <begin position="35"/>
        <end position="302"/>
    </location>
</feature>
<evidence type="ECO:0000256" key="1">
    <source>
        <dbReference type="ARBA" id="ARBA00006865"/>
    </source>
</evidence>
<dbReference type="GO" id="GO:0005975">
    <property type="term" value="P:carbohydrate metabolic process"/>
    <property type="evidence" value="ECO:0007669"/>
    <property type="project" value="InterPro"/>
</dbReference>
<reference evidence="4" key="1">
    <citation type="submission" date="2020-10" db="EMBL/GenBank/DDBJ databases">
        <authorList>
            <person name="Gilroy R."/>
        </authorList>
    </citation>
    <scope>NUCLEOTIDE SEQUENCE</scope>
    <source>
        <strain evidence="4">6919</strain>
    </source>
</reference>
<dbReference type="NCBIfam" id="TIGR04183">
    <property type="entry name" value="Por_Secre_tail"/>
    <property type="match status" value="1"/>
</dbReference>
<dbReference type="PROSITE" id="PS51762">
    <property type="entry name" value="GH16_2"/>
    <property type="match status" value="1"/>
</dbReference>
<proteinExistence type="inferred from homology"/>
<sequence>MKTTGLIASALMAMALPAMAAEPQNGTGETDGYKLVWQDLFDGESLNLDRWNIEVNGDGGGNAELQYYTARLDNVRVGDDGEGNGCLILTAKKEVYNGKQCTSGRITTKNKIAFKHGKIEAAIKLPQTANGLWPAFWMMGNDFDQVGWPRCGETDIMEFGHQNGIKNGTQDRFFNGACHWGTAWNDHRQYSRDRTNSYSLQDGEFHIYTCIWDQDKISMYVDMDTHPEMGPYYEMTIPETTTDQTHPGYYFHKENFILFNLAVGGNFPGIWDINGITALNADNNYQQSMYVNYVKIYQKGTPDETTDFADPGDMGQGGVAGIVADDLKISYAADVVSLPEAGDIRIYNASGMLVASVHGEQLSVDGLAAGMYIVKATADGRQATCKIVVR</sequence>
<accession>A0A9D9IPK7</accession>